<comment type="caution">
    <text evidence="1">The sequence shown here is derived from an EMBL/GenBank/DDBJ whole genome shotgun (WGS) entry which is preliminary data.</text>
</comment>
<evidence type="ECO:0000313" key="1">
    <source>
        <dbReference type="EMBL" id="MCP2348901.1"/>
    </source>
</evidence>
<protein>
    <submittedName>
        <fullName evidence="1">Uncharacterized protein</fullName>
    </submittedName>
</protein>
<reference evidence="1 2" key="1">
    <citation type="submission" date="2022-06" db="EMBL/GenBank/DDBJ databases">
        <title>Sequencing the genomes of 1000 actinobacteria strains.</title>
        <authorList>
            <person name="Klenk H.-P."/>
        </authorList>
    </citation>
    <scope>NUCLEOTIDE SEQUENCE [LARGE SCALE GENOMIC DNA]</scope>
    <source>
        <strain evidence="1 2">DSM 44170</strain>
    </source>
</reference>
<dbReference type="EMBL" id="JAMZEC010000001">
    <property type="protein sequence ID" value="MCP2348901.1"/>
    <property type="molecule type" value="Genomic_DNA"/>
</dbReference>
<organism evidence="1 2">
    <name type="scientific">Nonomuraea roseoviolacea subsp. carminata</name>
    <dbReference type="NCBI Taxonomy" id="160689"/>
    <lineage>
        <taxon>Bacteria</taxon>
        <taxon>Bacillati</taxon>
        <taxon>Actinomycetota</taxon>
        <taxon>Actinomycetes</taxon>
        <taxon>Streptosporangiales</taxon>
        <taxon>Streptosporangiaceae</taxon>
        <taxon>Nonomuraea</taxon>
    </lineage>
</organism>
<proteinExistence type="predicted"/>
<sequence length="41" mass="4335">MALAGAAPLSIGAWPEEIEPLVMRDDLAMIGVGLHRHLVIA</sequence>
<gene>
    <name evidence="1" type="ORF">HD595_005023</name>
</gene>
<name>A0ABT1K4G7_9ACTN</name>
<dbReference type="RefSeq" id="WP_301309591.1">
    <property type="nucleotide sequence ID" value="NZ_BAAAVE010000007.1"/>
</dbReference>
<accession>A0ABT1K4G7</accession>
<dbReference type="Proteomes" id="UP001320766">
    <property type="component" value="Unassembled WGS sequence"/>
</dbReference>
<keyword evidence="2" id="KW-1185">Reference proteome</keyword>
<evidence type="ECO:0000313" key="2">
    <source>
        <dbReference type="Proteomes" id="UP001320766"/>
    </source>
</evidence>